<proteinExistence type="predicted"/>
<name>A0AAD9W2G1_PHOAM</name>
<dbReference type="PANTHER" id="PTHR38886:SF1">
    <property type="entry name" value="NACHT-NTPASE AND P-LOOP NTPASES N-TERMINAL DOMAIN-CONTAINING PROTEIN"/>
    <property type="match status" value="1"/>
</dbReference>
<evidence type="ECO:0000256" key="1">
    <source>
        <dbReference type="SAM" id="SignalP"/>
    </source>
</evidence>
<evidence type="ECO:0000313" key="4">
    <source>
        <dbReference type="Proteomes" id="UP001265746"/>
    </source>
</evidence>
<feature type="domain" description="Ubiquitin-like" evidence="2">
    <location>
        <begin position="253"/>
        <end position="331"/>
    </location>
</feature>
<accession>A0AAD9W2G1</accession>
<dbReference type="PANTHER" id="PTHR38886">
    <property type="entry name" value="SESA DOMAIN-CONTAINING PROTEIN"/>
    <property type="match status" value="1"/>
</dbReference>
<evidence type="ECO:0000313" key="3">
    <source>
        <dbReference type="EMBL" id="KAK2602929.1"/>
    </source>
</evidence>
<keyword evidence="1" id="KW-0732">Signal</keyword>
<dbReference type="InterPro" id="IPR054464">
    <property type="entry name" value="ULD_fung"/>
</dbReference>
<dbReference type="Pfam" id="PF22893">
    <property type="entry name" value="ULD_2"/>
    <property type="match status" value="1"/>
</dbReference>
<sequence length="537" mass="60665">MGQLLLLIMAAPGFGFSVGDFIAGVSLVKKLIRALNDAAGSRAAYRKLIAELLNLDDALTEISKLQLGPSQTSQKTALQRVATQCQISIETFLQKNAKFNDSLGLSPSLSCSAWRSNLHKIQWALCRDTAIDELRTEIAAHTSTLNVILATIQVSATKLQEESLEDCTQMLQLVSDEAKKASDCAEQNQQTLVVNTGWLERISHTVTSLMAEQRPNGLLSLIQQVLQWNIKIFDGVTQTQQLLYNIPPQVELQQPVIFEDAHGRLSPFHVEFINSFAAFQAVLEARFEDMPGLNKVRSFEYAMQDTRSKKILDLNRPWENNFRPGRKFAMMEILIAVFSIAASQNSTSRHWAKEDGQSHLTIQQNERNMDLKNSILMRTIKERYIVHRESSSSTERVSTQDNTYIKCIKNIYYNVYIDGEEDVTERVNSCRPGHMCSNPIVREFDRKINCTRLQFTNPERPMTRRKVYDVHSQSLSLPTADKPISPLRSPSAVPYPPPLPPPRFVPVDGPQADHYEFVGQVRNDVLKETLKARFSGD</sequence>
<dbReference type="AlphaFoldDB" id="A0AAD9W2G1"/>
<dbReference type="Proteomes" id="UP001265746">
    <property type="component" value="Unassembled WGS sequence"/>
</dbReference>
<reference evidence="3" key="1">
    <citation type="submission" date="2023-06" db="EMBL/GenBank/DDBJ databases">
        <authorList>
            <person name="Noh H."/>
        </authorList>
    </citation>
    <scope>NUCLEOTIDE SEQUENCE</scope>
    <source>
        <strain evidence="3">DUCC20226</strain>
    </source>
</reference>
<evidence type="ECO:0000259" key="2">
    <source>
        <dbReference type="Pfam" id="PF22893"/>
    </source>
</evidence>
<feature type="signal peptide" evidence="1">
    <location>
        <begin position="1"/>
        <end position="15"/>
    </location>
</feature>
<keyword evidence="4" id="KW-1185">Reference proteome</keyword>
<protein>
    <recommendedName>
        <fullName evidence="2">Ubiquitin-like domain-containing protein</fullName>
    </recommendedName>
</protein>
<dbReference type="EMBL" id="JAUJFL010000005">
    <property type="protein sequence ID" value="KAK2602929.1"/>
    <property type="molecule type" value="Genomic_DNA"/>
</dbReference>
<comment type="caution">
    <text evidence="3">The sequence shown here is derived from an EMBL/GenBank/DDBJ whole genome shotgun (WGS) entry which is preliminary data.</text>
</comment>
<gene>
    <name evidence="3" type="ORF">N8I77_009426</name>
</gene>
<feature type="chain" id="PRO_5042291215" description="Ubiquitin-like domain-containing protein" evidence="1">
    <location>
        <begin position="16"/>
        <end position="537"/>
    </location>
</feature>
<organism evidence="3 4">
    <name type="scientific">Phomopsis amygdali</name>
    <name type="common">Fusicoccum amygdali</name>
    <dbReference type="NCBI Taxonomy" id="1214568"/>
    <lineage>
        <taxon>Eukaryota</taxon>
        <taxon>Fungi</taxon>
        <taxon>Dikarya</taxon>
        <taxon>Ascomycota</taxon>
        <taxon>Pezizomycotina</taxon>
        <taxon>Sordariomycetes</taxon>
        <taxon>Sordariomycetidae</taxon>
        <taxon>Diaporthales</taxon>
        <taxon>Diaporthaceae</taxon>
        <taxon>Diaporthe</taxon>
    </lineage>
</organism>